<feature type="domain" description="OmpA-like" evidence="3">
    <location>
        <begin position="263"/>
        <end position="399"/>
    </location>
</feature>
<reference evidence="4 5" key="1">
    <citation type="submission" date="2017-02" db="EMBL/GenBank/DDBJ databases">
        <authorList>
            <person name="Peterson S.W."/>
        </authorList>
    </citation>
    <scope>NUCLEOTIDE SEQUENCE [LARGE SCALE GENOMIC DNA]</scope>
    <source>
        <strain evidence="4 5">DSM 25262</strain>
    </source>
</reference>
<organism evidence="4 5">
    <name type="scientific">Ohtaekwangia koreensis</name>
    <dbReference type="NCBI Taxonomy" id="688867"/>
    <lineage>
        <taxon>Bacteria</taxon>
        <taxon>Pseudomonadati</taxon>
        <taxon>Bacteroidota</taxon>
        <taxon>Cytophagia</taxon>
        <taxon>Cytophagales</taxon>
        <taxon>Fulvivirgaceae</taxon>
        <taxon>Ohtaekwangia</taxon>
    </lineage>
</organism>
<name>A0A1T5M271_9BACT</name>
<evidence type="ECO:0000313" key="4">
    <source>
        <dbReference type="EMBL" id="SKC82367.1"/>
    </source>
</evidence>
<proteinExistence type="predicted"/>
<sequence length="399" mass="44214">MKNIVTRLAVMAFFVLIASATFAQQYHYAVVGVFAVEINAEKFTGYVRSRLYYADYGLYNKKHLYYVYTLKSTNRAEVQAKVTSLQKESEFKDAWLYTGVLEGGALPPVVIEKPVVQVDPPKDTTAAVIPDVAPPVTADTVTVAEIPAATPDSAANAEPEVPAVVRGKLFRFVLQTADGKPVKGEVHNVDFNRGRDLATYKTDKYIDILRPSNANNPMSLVCGIFGYKEVVRFMDYNNPSTIEGGAVQDSKGAWVIPYTLERMKKGDVSVMYHVAFYKDAVVMLPESKSELDELVSMMTNNPNYRIKIHGHCNTMNSKKIIAVGQSKNYFTTKGAEEVTGNAKELSRLRALAVQNYLIDHGIDKSRADIYAWGSQNMLAPENGPSAKLNDRIEIEITAN</sequence>
<evidence type="ECO:0000256" key="2">
    <source>
        <dbReference type="SAM" id="SignalP"/>
    </source>
</evidence>
<evidence type="ECO:0000259" key="3">
    <source>
        <dbReference type="PROSITE" id="PS51123"/>
    </source>
</evidence>
<dbReference type="Proteomes" id="UP000190961">
    <property type="component" value="Unassembled WGS sequence"/>
</dbReference>
<keyword evidence="1" id="KW-0472">Membrane</keyword>
<keyword evidence="5" id="KW-1185">Reference proteome</keyword>
<dbReference type="AlphaFoldDB" id="A0A1T5M271"/>
<evidence type="ECO:0000313" key="5">
    <source>
        <dbReference type="Proteomes" id="UP000190961"/>
    </source>
</evidence>
<dbReference type="STRING" id="688867.SAMN05660236_4162"/>
<dbReference type="InterPro" id="IPR036737">
    <property type="entry name" value="OmpA-like_sf"/>
</dbReference>
<gene>
    <name evidence="4" type="ORF">SAMN05660236_4162</name>
</gene>
<accession>A0A1T5M271</accession>
<keyword evidence="2" id="KW-0732">Signal</keyword>
<feature type="chain" id="PRO_5012414151" evidence="2">
    <location>
        <begin position="24"/>
        <end position="399"/>
    </location>
</feature>
<dbReference type="Gene3D" id="3.30.1330.60">
    <property type="entry name" value="OmpA-like domain"/>
    <property type="match status" value="1"/>
</dbReference>
<dbReference type="PROSITE" id="PS51123">
    <property type="entry name" value="OMPA_2"/>
    <property type="match status" value="1"/>
</dbReference>
<dbReference type="EMBL" id="FUZU01000003">
    <property type="protein sequence ID" value="SKC82367.1"/>
    <property type="molecule type" value="Genomic_DNA"/>
</dbReference>
<dbReference type="GO" id="GO:0016020">
    <property type="term" value="C:membrane"/>
    <property type="evidence" value="ECO:0007669"/>
    <property type="project" value="UniProtKB-UniRule"/>
</dbReference>
<protein>
    <submittedName>
        <fullName evidence="4">OmpA family protein</fullName>
    </submittedName>
</protein>
<dbReference type="SUPFAM" id="SSF103088">
    <property type="entry name" value="OmpA-like"/>
    <property type="match status" value="1"/>
</dbReference>
<dbReference type="RefSeq" id="WP_079688711.1">
    <property type="nucleotide sequence ID" value="NZ_FUZU01000003.1"/>
</dbReference>
<dbReference type="Pfam" id="PF00691">
    <property type="entry name" value="OmpA"/>
    <property type="match status" value="1"/>
</dbReference>
<dbReference type="InterPro" id="IPR006665">
    <property type="entry name" value="OmpA-like"/>
</dbReference>
<dbReference type="CDD" id="cd07185">
    <property type="entry name" value="OmpA_C-like"/>
    <property type="match status" value="1"/>
</dbReference>
<feature type="signal peptide" evidence="2">
    <location>
        <begin position="1"/>
        <end position="23"/>
    </location>
</feature>
<evidence type="ECO:0000256" key="1">
    <source>
        <dbReference type="PROSITE-ProRule" id="PRU00473"/>
    </source>
</evidence>